<dbReference type="InterPro" id="IPR006099">
    <property type="entry name" value="MeMalonylCoA_mutase_a/b_cat"/>
</dbReference>
<sequence>MSEKLFSAFKSASKKAWKDKVIQDLKGGDFDHKLIWNTENEMKISPYFNREDREYENEKINELKHLLPHSENEGLNWQNFQDVVGGNSKEANENALYLLERGVEGIVFNIGEIENPNLDLLFEGINLEMIWIGFKNVLNPQILVDSLIEYVIKSEFSLSQIRGFINYDPLSQWTINGEIEETSFQKLADLISLTGDMPMFKVMSISSLSFVNSGANHIQEVAFTLNGLVEYIEQLAKYDLTPNEILPNVIFQMGICGDYFHEIAKFRAFRLLVLEIAKL</sequence>
<gene>
    <name evidence="2" type="ORF">HHU12_18325</name>
</gene>
<dbReference type="SUPFAM" id="SSF51703">
    <property type="entry name" value="Cobalamin (vitamin B12)-dependent enzymes"/>
    <property type="match status" value="1"/>
</dbReference>
<dbReference type="PANTHER" id="PTHR48101">
    <property type="entry name" value="METHYLMALONYL-COA MUTASE, MITOCHONDRIAL-RELATED"/>
    <property type="match status" value="1"/>
</dbReference>
<dbReference type="PANTHER" id="PTHR48101:SF1">
    <property type="entry name" value="METHYLMALONYL-COA MUTASE, LARGE SUBUNIT"/>
    <property type="match status" value="1"/>
</dbReference>
<name>A0A7X9RWE6_9BACT</name>
<dbReference type="Gene3D" id="3.20.20.240">
    <property type="entry name" value="Methylmalonyl-CoA mutase"/>
    <property type="match status" value="1"/>
</dbReference>
<dbReference type="Pfam" id="PF01642">
    <property type="entry name" value="MM_CoA_mutase"/>
    <property type="match status" value="1"/>
</dbReference>
<organism evidence="2 3">
    <name type="scientific">Flammeovirga aprica JL-4</name>
    <dbReference type="NCBI Taxonomy" id="694437"/>
    <lineage>
        <taxon>Bacteria</taxon>
        <taxon>Pseudomonadati</taxon>
        <taxon>Bacteroidota</taxon>
        <taxon>Cytophagia</taxon>
        <taxon>Cytophagales</taxon>
        <taxon>Flammeovirgaceae</taxon>
        <taxon>Flammeovirga</taxon>
    </lineage>
</organism>
<dbReference type="GO" id="GO:0031419">
    <property type="term" value="F:cobalamin binding"/>
    <property type="evidence" value="ECO:0007669"/>
    <property type="project" value="InterPro"/>
</dbReference>
<dbReference type="EMBL" id="JABANE010000052">
    <property type="protein sequence ID" value="NME69935.1"/>
    <property type="molecule type" value="Genomic_DNA"/>
</dbReference>
<dbReference type="RefSeq" id="WP_169658186.1">
    <property type="nucleotide sequence ID" value="NZ_JABANE010000052.1"/>
</dbReference>
<dbReference type="InterPro" id="IPR016176">
    <property type="entry name" value="Cbl-dep_enz_cat"/>
</dbReference>
<accession>A0A7X9RWE6</accession>
<dbReference type="AlphaFoldDB" id="A0A7X9RWE6"/>
<reference evidence="2 3" key="1">
    <citation type="submission" date="2020-04" db="EMBL/GenBank/DDBJ databases">
        <title>Flammeovirga sp. SR4, a novel species isolated from seawater.</title>
        <authorList>
            <person name="Wang X."/>
        </authorList>
    </citation>
    <scope>NUCLEOTIDE SEQUENCE [LARGE SCALE GENOMIC DNA]</scope>
    <source>
        <strain evidence="2 3">ATCC 23126</strain>
    </source>
</reference>
<feature type="non-terminal residue" evidence="2">
    <location>
        <position position="279"/>
    </location>
</feature>
<comment type="caution">
    <text evidence="2">The sequence shown here is derived from an EMBL/GenBank/DDBJ whole genome shotgun (WGS) entry which is preliminary data.</text>
</comment>
<protein>
    <recommendedName>
        <fullName evidence="1">Methylmalonyl-CoA mutase alpha/beta chain catalytic domain-containing protein</fullName>
    </recommendedName>
</protein>
<keyword evidence="3" id="KW-1185">Reference proteome</keyword>
<dbReference type="Proteomes" id="UP000576082">
    <property type="component" value="Unassembled WGS sequence"/>
</dbReference>
<evidence type="ECO:0000313" key="2">
    <source>
        <dbReference type="EMBL" id="NME69935.1"/>
    </source>
</evidence>
<evidence type="ECO:0000313" key="3">
    <source>
        <dbReference type="Proteomes" id="UP000576082"/>
    </source>
</evidence>
<evidence type="ECO:0000259" key="1">
    <source>
        <dbReference type="Pfam" id="PF01642"/>
    </source>
</evidence>
<proteinExistence type="predicted"/>
<dbReference type="GO" id="GO:0016866">
    <property type="term" value="F:intramolecular transferase activity"/>
    <property type="evidence" value="ECO:0007669"/>
    <property type="project" value="InterPro"/>
</dbReference>
<feature type="domain" description="Methylmalonyl-CoA mutase alpha/beta chain catalytic" evidence="1">
    <location>
        <begin position="117"/>
        <end position="278"/>
    </location>
</feature>